<dbReference type="AlphaFoldDB" id="A0A482XQ23"/>
<organism evidence="1 2">
    <name type="scientific">Laodelphax striatellus</name>
    <name type="common">Small brown planthopper</name>
    <name type="synonym">Delphax striatella</name>
    <dbReference type="NCBI Taxonomy" id="195883"/>
    <lineage>
        <taxon>Eukaryota</taxon>
        <taxon>Metazoa</taxon>
        <taxon>Ecdysozoa</taxon>
        <taxon>Arthropoda</taxon>
        <taxon>Hexapoda</taxon>
        <taxon>Insecta</taxon>
        <taxon>Pterygota</taxon>
        <taxon>Neoptera</taxon>
        <taxon>Paraneoptera</taxon>
        <taxon>Hemiptera</taxon>
        <taxon>Auchenorrhyncha</taxon>
        <taxon>Fulgoroidea</taxon>
        <taxon>Delphacidae</taxon>
        <taxon>Criomorphinae</taxon>
        <taxon>Laodelphax</taxon>
    </lineage>
</organism>
<dbReference type="EMBL" id="QKKF02004629">
    <property type="protein sequence ID" value="RZF47271.1"/>
    <property type="molecule type" value="Genomic_DNA"/>
</dbReference>
<evidence type="ECO:0000313" key="1">
    <source>
        <dbReference type="EMBL" id="RZF47271.1"/>
    </source>
</evidence>
<gene>
    <name evidence="1" type="ORF">LSTR_LSTR004980</name>
</gene>
<dbReference type="InParanoid" id="A0A482XQ23"/>
<protein>
    <submittedName>
        <fullName evidence="1">Uncharacterized protein</fullName>
    </submittedName>
</protein>
<reference evidence="1 2" key="1">
    <citation type="journal article" date="2017" name="Gigascience">
        <title>Genome sequence of the small brown planthopper, Laodelphax striatellus.</title>
        <authorList>
            <person name="Zhu J."/>
            <person name="Jiang F."/>
            <person name="Wang X."/>
            <person name="Yang P."/>
            <person name="Bao Y."/>
            <person name="Zhao W."/>
            <person name="Wang W."/>
            <person name="Lu H."/>
            <person name="Wang Q."/>
            <person name="Cui N."/>
            <person name="Li J."/>
            <person name="Chen X."/>
            <person name="Luo L."/>
            <person name="Yu J."/>
            <person name="Kang L."/>
            <person name="Cui F."/>
        </authorList>
    </citation>
    <scope>NUCLEOTIDE SEQUENCE [LARGE SCALE GENOMIC DNA]</scope>
    <source>
        <strain evidence="1">Lst14</strain>
    </source>
</reference>
<keyword evidence="2" id="KW-1185">Reference proteome</keyword>
<accession>A0A482XQ23</accession>
<comment type="caution">
    <text evidence="1">The sequence shown here is derived from an EMBL/GenBank/DDBJ whole genome shotgun (WGS) entry which is preliminary data.</text>
</comment>
<sequence>MWSTGDVNAYDHLFQSRESTTVEQKKSLVLRSPYNVREQAKQRRHCKDEVCPRRLSSSVSVEIGIYIPT</sequence>
<dbReference type="Proteomes" id="UP000291343">
    <property type="component" value="Unassembled WGS sequence"/>
</dbReference>
<proteinExistence type="predicted"/>
<name>A0A482XQ23_LAOST</name>
<evidence type="ECO:0000313" key="2">
    <source>
        <dbReference type="Proteomes" id="UP000291343"/>
    </source>
</evidence>